<dbReference type="Gene3D" id="3.40.50.720">
    <property type="entry name" value="NAD(P)-binding Rossmann-like Domain"/>
    <property type="match status" value="1"/>
</dbReference>
<sequence>MGKAFHNRVLVLGAGAVSQCVIPLLIEHLVDAKQITIADMRDNRSRVANAIKAGATYVQDELTLENMDAYLSRFLSEGDFLLDLAWNIDANDIIGWAHDHGVIYLNTSLEEWEPYSGGAERSVQSRTLYVRHMKIREMKAAWKNKGKTVIVEHGANPGLVSHLAKKAMVDIATLGLKEGKVGKGAEAALSDGNFPLLAKELGVKVIHIAERDTQIADKPKRIGEFVNTWSVEGFYEEGIAPAELGWGTHEKTLPSNAYLHEGGPGNQIALARAGATTWVRSWVPNSETTGLLVRHGEAFTLSDHLTVWDGEKAIYRPTVHYAYCPSDAAIASLRELEMRQWDLQKDQRIMNDEIIDGEDRLGVLLMGHPYKSWWTGSLLSIHDARKLMPGQSATTVQVASAVYSAVAWAMSHPDEGLLVPDEMPWHEVLPYAEKYWGGFHSIQSDWDPLQSRTDIFRNWNKREYDQEDPWQFKNFLVERPGS</sequence>
<dbReference type="Pfam" id="PF16653">
    <property type="entry name" value="Sacchrp_dh_C"/>
    <property type="match status" value="1"/>
</dbReference>
<accession>A0A6J7JJ96</accession>
<dbReference type="InterPro" id="IPR023181">
    <property type="entry name" value="Homospermid_syn-like_C"/>
</dbReference>
<dbReference type="InterPro" id="IPR032095">
    <property type="entry name" value="Sacchrp_dh-like_C"/>
</dbReference>
<dbReference type="Gene3D" id="3.30.360.30">
    <property type="entry name" value="homospermidine synthase like"/>
    <property type="match status" value="1"/>
</dbReference>
<feature type="domain" description="Saccharopine dehydrogenase NADP binding" evidence="1">
    <location>
        <begin position="9"/>
        <end position="150"/>
    </location>
</feature>
<proteinExistence type="predicted"/>
<gene>
    <name evidence="3" type="ORF">UFOPK3774_00743</name>
</gene>
<dbReference type="AlphaFoldDB" id="A0A6J7JJ96"/>
<dbReference type="Pfam" id="PF03435">
    <property type="entry name" value="Sacchrp_dh_NADP"/>
    <property type="match status" value="1"/>
</dbReference>
<evidence type="ECO:0000313" key="3">
    <source>
        <dbReference type="EMBL" id="CAB4942879.1"/>
    </source>
</evidence>
<evidence type="ECO:0000259" key="2">
    <source>
        <dbReference type="Pfam" id="PF16653"/>
    </source>
</evidence>
<name>A0A6J7JJ96_9ZZZZ</name>
<organism evidence="3">
    <name type="scientific">freshwater metagenome</name>
    <dbReference type="NCBI Taxonomy" id="449393"/>
    <lineage>
        <taxon>unclassified sequences</taxon>
        <taxon>metagenomes</taxon>
        <taxon>ecological metagenomes</taxon>
    </lineage>
</organism>
<feature type="domain" description="Saccharopine dehydrogenase-like C-terminal" evidence="2">
    <location>
        <begin position="154"/>
        <end position="426"/>
    </location>
</feature>
<dbReference type="EMBL" id="CAFBNG010000137">
    <property type="protein sequence ID" value="CAB4942879.1"/>
    <property type="molecule type" value="Genomic_DNA"/>
</dbReference>
<protein>
    <submittedName>
        <fullName evidence="3">Unannotated protein</fullName>
    </submittedName>
</protein>
<dbReference type="InterPro" id="IPR005097">
    <property type="entry name" value="Sacchrp_dh_NADP-bd"/>
</dbReference>
<evidence type="ECO:0000259" key="1">
    <source>
        <dbReference type="Pfam" id="PF03435"/>
    </source>
</evidence>
<reference evidence="3" key="1">
    <citation type="submission" date="2020-05" db="EMBL/GenBank/DDBJ databases">
        <authorList>
            <person name="Chiriac C."/>
            <person name="Salcher M."/>
            <person name="Ghai R."/>
            <person name="Kavagutti S V."/>
        </authorList>
    </citation>
    <scope>NUCLEOTIDE SEQUENCE</scope>
</reference>